<evidence type="ECO:0000313" key="2">
    <source>
        <dbReference type="EMBL" id="WNC68688.1"/>
    </source>
</evidence>
<evidence type="ECO:0008006" key="4">
    <source>
        <dbReference type="Google" id="ProtNLM"/>
    </source>
</evidence>
<accession>A0ABY9TIN2</accession>
<proteinExistence type="predicted"/>
<keyword evidence="3" id="KW-1185">Reference proteome</keyword>
<dbReference type="RefSeq" id="WP_348387843.1">
    <property type="nucleotide sequence ID" value="NZ_CP134146.1"/>
</dbReference>
<feature type="signal peptide" evidence="1">
    <location>
        <begin position="1"/>
        <end position="24"/>
    </location>
</feature>
<dbReference type="Proteomes" id="UP001248581">
    <property type="component" value="Chromosome"/>
</dbReference>
<name>A0ABY9TIN2_9GAMM</name>
<sequence length="127" mass="13399">MNLIKSTMVIAILTSVLLSFASSAANLAGQWKGNLEIGQQSVPIIFNVTQESDKLSATMDSPLQGAKDIPVKSVEVNGNKVAFNIAVAGARYEASFEGGKLIGNWNQSGQSFPLQMEQGATAAVKKN</sequence>
<keyword evidence="1" id="KW-0732">Signal</keyword>
<evidence type="ECO:0000256" key="1">
    <source>
        <dbReference type="SAM" id="SignalP"/>
    </source>
</evidence>
<evidence type="ECO:0000313" key="3">
    <source>
        <dbReference type="Proteomes" id="UP001248581"/>
    </source>
</evidence>
<gene>
    <name evidence="2" type="ORF">RI845_00735</name>
</gene>
<protein>
    <recommendedName>
        <fullName evidence="4">Glycoside hydrolase</fullName>
    </recommendedName>
</protein>
<organism evidence="2 3">
    <name type="scientific">Thalassotalea nanhaiensis</name>
    <dbReference type="NCBI Taxonomy" id="3065648"/>
    <lineage>
        <taxon>Bacteria</taxon>
        <taxon>Pseudomonadati</taxon>
        <taxon>Pseudomonadota</taxon>
        <taxon>Gammaproteobacteria</taxon>
        <taxon>Alteromonadales</taxon>
        <taxon>Colwelliaceae</taxon>
        <taxon>Thalassotalea</taxon>
    </lineage>
</organism>
<reference evidence="3" key="1">
    <citation type="submission" date="2023-09" db="EMBL/GenBank/DDBJ databases">
        <authorList>
            <person name="Li S."/>
            <person name="Li X."/>
            <person name="Zhang C."/>
            <person name="Zhao Z."/>
        </authorList>
    </citation>
    <scope>NUCLEOTIDE SEQUENCE [LARGE SCALE GENOMIC DNA]</scope>
    <source>
        <strain evidence="3">SQ345</strain>
    </source>
</reference>
<dbReference type="EMBL" id="CP134146">
    <property type="protein sequence ID" value="WNC68688.1"/>
    <property type="molecule type" value="Genomic_DNA"/>
</dbReference>
<feature type="chain" id="PRO_5045230219" description="Glycoside hydrolase" evidence="1">
    <location>
        <begin position="25"/>
        <end position="127"/>
    </location>
</feature>